<evidence type="ECO:0000313" key="2">
    <source>
        <dbReference type="Proteomes" id="UP001162992"/>
    </source>
</evidence>
<comment type="caution">
    <text evidence="1">The sequence shown here is derived from an EMBL/GenBank/DDBJ whole genome shotgun (WGS) entry which is preliminary data.</text>
</comment>
<reference evidence="2" key="1">
    <citation type="journal article" date="2024" name="Proc. Natl. Acad. Sci. U.S.A.">
        <title>Extraordinary preservation of gene collinearity over three hundred million years revealed in homosporous lycophytes.</title>
        <authorList>
            <person name="Li C."/>
            <person name="Wickell D."/>
            <person name="Kuo L.Y."/>
            <person name="Chen X."/>
            <person name="Nie B."/>
            <person name="Liao X."/>
            <person name="Peng D."/>
            <person name="Ji J."/>
            <person name="Jenkins J."/>
            <person name="Williams M."/>
            <person name="Shu S."/>
            <person name="Plott C."/>
            <person name="Barry K."/>
            <person name="Rajasekar S."/>
            <person name="Grimwood J."/>
            <person name="Han X."/>
            <person name="Sun S."/>
            <person name="Hou Z."/>
            <person name="He W."/>
            <person name="Dai G."/>
            <person name="Sun C."/>
            <person name="Schmutz J."/>
            <person name="Leebens-Mack J.H."/>
            <person name="Li F.W."/>
            <person name="Wang L."/>
        </authorList>
    </citation>
    <scope>NUCLEOTIDE SEQUENCE [LARGE SCALE GENOMIC DNA]</scope>
    <source>
        <strain evidence="2">cv. PW_Plant_1</strain>
    </source>
</reference>
<name>A0ACC2BZF7_DIPCM</name>
<gene>
    <name evidence="1" type="ORF">O6H91_12G012900</name>
</gene>
<proteinExistence type="predicted"/>
<protein>
    <submittedName>
        <fullName evidence="1">Uncharacterized protein</fullName>
    </submittedName>
</protein>
<organism evidence="1 2">
    <name type="scientific">Diphasiastrum complanatum</name>
    <name type="common">Issler's clubmoss</name>
    <name type="synonym">Lycopodium complanatum</name>
    <dbReference type="NCBI Taxonomy" id="34168"/>
    <lineage>
        <taxon>Eukaryota</taxon>
        <taxon>Viridiplantae</taxon>
        <taxon>Streptophyta</taxon>
        <taxon>Embryophyta</taxon>
        <taxon>Tracheophyta</taxon>
        <taxon>Lycopodiopsida</taxon>
        <taxon>Lycopodiales</taxon>
        <taxon>Lycopodiaceae</taxon>
        <taxon>Lycopodioideae</taxon>
        <taxon>Diphasiastrum</taxon>
    </lineage>
</organism>
<keyword evidence="2" id="KW-1185">Reference proteome</keyword>
<dbReference type="EMBL" id="CM055103">
    <property type="protein sequence ID" value="KAJ7534969.1"/>
    <property type="molecule type" value="Genomic_DNA"/>
</dbReference>
<evidence type="ECO:0000313" key="1">
    <source>
        <dbReference type="EMBL" id="KAJ7534969.1"/>
    </source>
</evidence>
<accession>A0ACC2BZF7</accession>
<dbReference type="Proteomes" id="UP001162992">
    <property type="component" value="Chromosome 12"/>
</dbReference>
<sequence>MVSYRRLLATVEAALAAPPPAAQQRAELAHALHICRQDFESFLQYPGPKSDDRSQVLSKEVNLPNAPPTILDDQDVQIALKLSDDLHLNEIDSVSLLVAAHQEWNLLGREPLEILRLASGLWFTERRALLSSLQLLLRAVVLDDELEMDFLADTRLYLEELIESGLRKRLVCLVKELNREEPAGLGGPSAERYVMDSRGSLVERSNIAQRERLSLCQCLVLSCFIVRINVQEIKDTYSLLKYCLDDLRSDQSVVKLQIRYTVMFAISISLISDALGGAHEMPSVLSPDGVFRREFQAQVMHDGFEMPAKGFLDVVRLVWAIFIMITAEKVTTGMSAPADVSVDEASARQCLDRACENNVFKFLYNNVLRTAAFQNDDEDLVFVYNAYLHKLLTSFLSHPLGRDKIKELKDLAMLSLDTYPYEEQTIATEDDMRTQQQAMQMQVTPFISMLQLISGIYQREPELMIDNEVLWTFVRFAGEDHTNYLTLVAFLELLSALASTEEGAKRVYLLLQNKAFRTVSWQTLFNSLNVYEEHFRQSLQTTGSLLPPFQEGDAKALEAYLHVLKRVMEAGNVVEKAMWFLDIEPLFKLLPYQNVPPYLKGALRSVIRAFVTVSPIMKEKIWGLLQVYDLPLVASLTESLNQQVSSQPVSYGMQAYDMTFELNEVEARQEEYPSTISYLELFNTLMANELDRTDKGQRYTAIFRFVRDQVFAPYSQRAYSDATEKWKMVVAALHHFQMLLTLYPLLDEDVRKSSETLFQQETAKGSGNGPTGVPHDSQMPALELMKDLMSGKVIFRNVMSIIMLGVNNVLEERTNQVYGLLLEEAVKLSLELIVLAFSRDLVFADFLRPVYQPLDAILSHDNRLIVSLLEYVHYDPSPAIQQLSIQAMNILSARVPQLVSVIMEAGIAGNLREDYAACLEASSQNAHSQDVSTENNGSLILRLLISNLDRPAPNITHLLLKFDMDQPVERTFLQPKRHYSCLRVVLDLLDSLARPEVNASLHELGFQLVYDLCVDTVTSAPMVELLRMEKYNFFSKHLDKFVSEPLPERSSSQSFRINSLQQRAWLLKLLAVELHVSDMDMTTHRNSCRHLLALLFLHGPIHSNGLTALDVQPLQIAYGPSVGLQKIKVLELLDILQFPLPEYPSDFPLEFQGLKEEFKVDEILSNPATIEAGGIYTSSERGDRVIDLVAFGDRLWQEYKRLEVQYNLSVNEQRQKDFREVVRELLRWAWKRNKHLEEQAAQLHMLVGWCQLVEVAISRRFELLGGSSQVLFEILDACLDAVTSTETSLKMAFCLSQVVMTGMAKLQEQSFAYSGLSENEDDVMYLDLLSSVRLSNSACHAILSKLTAAILRPESSEALRRRQYATLLSYFHYCEGAVNPDLSLSVLCTLLTEGLDGEDDAQLEKLDREQTELAEMNFAILKNDATAILDLVAKDATYGSDVGRAIAFYVLETLLGLDRNQVFFSQLQSRGLLKASLADISTNSYQALLLPSPDMVRQLYTLEAELALLLRACFYNRKRGAQALFAMGALQHLQSCRAVDVLLTEDTNWDETLKVGIGLPSQQDRQHQVVLPILRLVLSFTTLIDTTASNGKNRDEVALEILEFIKRHQGLFNRILRDESRRINLNDLEELQLATAILCKVWPLEQSEEFGFMLTLFNLSYIYFCPDSESRNRYVQHIRNIDRNLEASPPDIESARSMELLVAQIRCNLISYIHTLVTTQGFLLQVSRIEAPEPLPGSQYSMGRHRQPTLRLLANLLQQASTDLESAVEEKGLLIAKLQDVNELSRHELDEVIKAYGRQEYVDATQSLRKRRYVAMIEMGTAASSCGRQISTLLFIVEHSLEILYIQLESRAQPRGSLDGMNMEPALGRRDDLELLVVKMIATFEKLERINEEKVGHSMKHIQRLLHSLKSQVLRKFAPKDF</sequence>